<evidence type="ECO:0000313" key="8">
    <source>
        <dbReference type="Proteomes" id="UP000531231"/>
    </source>
</evidence>
<sequence>MAVNTFKGESMILSCGEALIDMLPRETQSGETGFVPHAGGSVFNTAIAIGRLGAKAGFFSGLSSDFLGQILRDTLEKSRVDTRFCAISDQPTTLAFVRLKNGQASYNFYDENTAGRLLSEAQLPELNDDVSALMFGGISLIPEPCGSTYEALMRREAPNRVTMLDPNIRPNFIPDKAAHLARIKRMIALADIVKVSDEDLLWFDEGTDHDAIIRNWLAAEGQNGPKIIIVTKGADGAVAYASCGKISVGGEKVTVADTVGAGDTVNAGVLVSLEKQGLLNKQSLATISQEQLTKAIAFGIKAAAITVSRAGANPPWDYEIT</sequence>
<keyword evidence="3" id="KW-0547">Nucleotide-binding</keyword>
<evidence type="ECO:0000313" key="7">
    <source>
        <dbReference type="EMBL" id="MBB5090234.1"/>
    </source>
</evidence>
<keyword evidence="4 7" id="KW-0418">Kinase</keyword>
<dbReference type="InterPro" id="IPR029056">
    <property type="entry name" value="Ribokinase-like"/>
</dbReference>
<accession>A0A7W8AI06</accession>
<evidence type="ECO:0000259" key="6">
    <source>
        <dbReference type="Pfam" id="PF00294"/>
    </source>
</evidence>
<gene>
    <name evidence="7" type="ORF">HNQ68_000746</name>
</gene>
<dbReference type="CDD" id="cd01167">
    <property type="entry name" value="bac_FRK"/>
    <property type="match status" value="1"/>
</dbReference>
<evidence type="ECO:0000256" key="3">
    <source>
        <dbReference type="ARBA" id="ARBA00022741"/>
    </source>
</evidence>
<evidence type="ECO:0000256" key="2">
    <source>
        <dbReference type="ARBA" id="ARBA00022679"/>
    </source>
</evidence>
<protein>
    <submittedName>
        <fullName evidence="7">Fructokinase</fullName>
        <ecNumber evidence="7">2.7.1.4</ecNumber>
    </submittedName>
</protein>
<comment type="similarity">
    <text evidence="1">Belongs to the carbohydrate kinase PfkB family.</text>
</comment>
<dbReference type="EC" id="2.7.1.4" evidence="7"/>
<dbReference type="InterPro" id="IPR002173">
    <property type="entry name" value="Carboh/pur_kinase_PfkB_CS"/>
</dbReference>
<evidence type="ECO:0000256" key="5">
    <source>
        <dbReference type="ARBA" id="ARBA00022840"/>
    </source>
</evidence>
<feature type="domain" description="Carbohydrate kinase PfkB" evidence="6">
    <location>
        <begin position="11"/>
        <end position="316"/>
    </location>
</feature>
<comment type="caution">
    <text evidence="7">The sequence shown here is derived from an EMBL/GenBank/DDBJ whole genome shotgun (WGS) entry which is preliminary data.</text>
</comment>
<dbReference type="Proteomes" id="UP000531231">
    <property type="component" value="Unassembled WGS sequence"/>
</dbReference>
<dbReference type="PANTHER" id="PTHR43085:SF1">
    <property type="entry name" value="PSEUDOURIDINE KINASE-RELATED"/>
    <property type="match status" value="1"/>
</dbReference>
<evidence type="ECO:0000256" key="4">
    <source>
        <dbReference type="ARBA" id="ARBA00022777"/>
    </source>
</evidence>
<dbReference type="GO" id="GO:0008865">
    <property type="term" value="F:fructokinase activity"/>
    <property type="evidence" value="ECO:0007669"/>
    <property type="project" value="UniProtKB-EC"/>
</dbReference>
<dbReference type="InterPro" id="IPR011611">
    <property type="entry name" value="PfkB_dom"/>
</dbReference>
<keyword evidence="2 7" id="KW-0808">Transferase</keyword>
<dbReference type="Pfam" id="PF00294">
    <property type="entry name" value="PfkB"/>
    <property type="match status" value="1"/>
</dbReference>
<keyword evidence="5" id="KW-0067">ATP-binding</keyword>
<keyword evidence="8" id="KW-1185">Reference proteome</keyword>
<dbReference type="AlphaFoldDB" id="A0A7W8AI06"/>
<evidence type="ECO:0000256" key="1">
    <source>
        <dbReference type="ARBA" id="ARBA00010688"/>
    </source>
</evidence>
<dbReference type="EMBL" id="JACHIL010000001">
    <property type="protein sequence ID" value="MBB5090234.1"/>
    <property type="molecule type" value="Genomic_DNA"/>
</dbReference>
<dbReference type="PANTHER" id="PTHR43085">
    <property type="entry name" value="HEXOKINASE FAMILY MEMBER"/>
    <property type="match status" value="1"/>
</dbReference>
<dbReference type="PROSITE" id="PS00584">
    <property type="entry name" value="PFKB_KINASES_2"/>
    <property type="match status" value="1"/>
</dbReference>
<organism evidence="7 8">
    <name type="scientific">Pseudochrobactrum saccharolyticum</name>
    <dbReference type="NCBI Taxonomy" id="354352"/>
    <lineage>
        <taxon>Bacteria</taxon>
        <taxon>Pseudomonadati</taxon>
        <taxon>Pseudomonadota</taxon>
        <taxon>Alphaproteobacteria</taxon>
        <taxon>Hyphomicrobiales</taxon>
        <taxon>Brucellaceae</taxon>
        <taxon>Pseudochrobactrum</taxon>
    </lineage>
</organism>
<reference evidence="7 8" key="1">
    <citation type="submission" date="2020-08" db="EMBL/GenBank/DDBJ databases">
        <title>Genomic Encyclopedia of Type Strains, Phase IV (KMG-IV): sequencing the most valuable type-strain genomes for metagenomic binning, comparative biology and taxonomic classification.</title>
        <authorList>
            <person name="Goeker M."/>
        </authorList>
    </citation>
    <scope>NUCLEOTIDE SEQUENCE [LARGE SCALE GENOMIC DNA]</scope>
    <source>
        <strain evidence="7 8">DSM 25620</strain>
    </source>
</reference>
<proteinExistence type="inferred from homology"/>
<dbReference type="SUPFAM" id="SSF53613">
    <property type="entry name" value="Ribokinase-like"/>
    <property type="match status" value="1"/>
</dbReference>
<dbReference type="GO" id="GO:0005524">
    <property type="term" value="F:ATP binding"/>
    <property type="evidence" value="ECO:0007669"/>
    <property type="project" value="UniProtKB-KW"/>
</dbReference>
<name>A0A7W8AI06_9HYPH</name>
<dbReference type="Gene3D" id="3.40.1190.20">
    <property type="match status" value="1"/>
</dbReference>
<dbReference type="InterPro" id="IPR050306">
    <property type="entry name" value="PfkB_Carbo_kinase"/>
</dbReference>